<keyword evidence="3" id="KW-1185">Reference proteome</keyword>
<evidence type="ECO:0000313" key="3">
    <source>
        <dbReference type="Proteomes" id="UP000184440"/>
    </source>
</evidence>
<protein>
    <submittedName>
        <fullName evidence="2">Uncharacterized protein</fullName>
    </submittedName>
</protein>
<feature type="transmembrane region" description="Helical" evidence="1">
    <location>
        <begin position="35"/>
        <end position="54"/>
    </location>
</feature>
<gene>
    <name evidence="2" type="ORF">SAMN05443668_12653</name>
</gene>
<dbReference type="Proteomes" id="UP000184440">
    <property type="component" value="Unassembled WGS sequence"/>
</dbReference>
<feature type="transmembrane region" description="Helical" evidence="1">
    <location>
        <begin position="61"/>
        <end position="84"/>
    </location>
</feature>
<dbReference type="EMBL" id="FRCS01000026">
    <property type="protein sequence ID" value="SHN47671.1"/>
    <property type="molecule type" value="Genomic_DNA"/>
</dbReference>
<keyword evidence="1" id="KW-0812">Transmembrane</keyword>
<feature type="transmembrane region" description="Helical" evidence="1">
    <location>
        <begin position="125"/>
        <end position="146"/>
    </location>
</feature>
<feature type="transmembrane region" description="Helical" evidence="1">
    <location>
        <begin position="152"/>
        <end position="172"/>
    </location>
</feature>
<dbReference type="AlphaFoldDB" id="A0A1M7RN88"/>
<dbReference type="STRING" id="134849.SAMN05443668_12653"/>
<feature type="transmembrane region" description="Helical" evidence="1">
    <location>
        <begin position="90"/>
        <end position="113"/>
    </location>
</feature>
<evidence type="ECO:0000256" key="1">
    <source>
        <dbReference type="SAM" id="Phobius"/>
    </source>
</evidence>
<keyword evidence="1" id="KW-0472">Membrane</keyword>
<accession>A0A1M7RN88</accession>
<evidence type="ECO:0000313" key="2">
    <source>
        <dbReference type="EMBL" id="SHN47671.1"/>
    </source>
</evidence>
<sequence>MNPLRTTAMTALVITSLGVVYTTFCAVTQRNLSFGWLAQTVLHIGELLVVVALAGTADRSLVVRAGLGAAAIGQGMLALAEVVWTVNPDLANVLFGVGPMATGIGMIVAGIGIARRWDRPAPHRFTPLALGIYVFAVLTPVLIGSGGPPAPAALWAIAGWDVLWALAAVGVLPPKSSVETDSPRVEAELR</sequence>
<reference evidence="2 3" key="1">
    <citation type="submission" date="2016-11" db="EMBL/GenBank/DDBJ databases">
        <authorList>
            <person name="Jaros S."/>
            <person name="Januszkiewicz K."/>
            <person name="Wedrychowicz H."/>
        </authorList>
    </citation>
    <scope>NUCLEOTIDE SEQUENCE [LARGE SCALE GENOMIC DNA]</scope>
    <source>
        <strain evidence="2 3">DSM 46144</strain>
    </source>
</reference>
<proteinExistence type="predicted"/>
<name>A0A1M7RN88_9ACTN</name>
<keyword evidence="1" id="KW-1133">Transmembrane helix</keyword>
<organism evidence="2 3">
    <name type="scientific">Cryptosporangium aurantiacum</name>
    <dbReference type="NCBI Taxonomy" id="134849"/>
    <lineage>
        <taxon>Bacteria</taxon>
        <taxon>Bacillati</taxon>
        <taxon>Actinomycetota</taxon>
        <taxon>Actinomycetes</taxon>
        <taxon>Cryptosporangiales</taxon>
        <taxon>Cryptosporangiaceae</taxon>
        <taxon>Cryptosporangium</taxon>
    </lineage>
</organism>